<evidence type="ECO:0000313" key="1">
    <source>
        <dbReference type="EMBL" id="OUQ56082.1"/>
    </source>
</evidence>
<dbReference type="AlphaFoldDB" id="A0A1Y4UEC1"/>
<organism evidence="2 3">
    <name type="scientific">Lactobacillus gallinarum</name>
    <dbReference type="NCBI Taxonomy" id="52242"/>
    <lineage>
        <taxon>Bacteria</taxon>
        <taxon>Bacillati</taxon>
        <taxon>Bacillota</taxon>
        <taxon>Bacilli</taxon>
        <taxon>Lactobacillales</taxon>
        <taxon>Lactobacillaceae</taxon>
        <taxon>Lactobacillus</taxon>
    </lineage>
</organism>
<dbReference type="EMBL" id="NFLS01000012">
    <property type="protein sequence ID" value="OUQ56082.1"/>
    <property type="molecule type" value="Genomic_DNA"/>
</dbReference>
<protein>
    <submittedName>
        <fullName evidence="2">Uncharacterized protein</fullName>
    </submittedName>
</protein>
<gene>
    <name evidence="2" type="ORF">B5E44_06065</name>
    <name evidence="1" type="ORF">B5E59_05835</name>
</gene>
<evidence type="ECO:0000313" key="3">
    <source>
        <dbReference type="Proteomes" id="UP000195859"/>
    </source>
</evidence>
<comment type="caution">
    <text evidence="2">The sequence shown here is derived from an EMBL/GenBank/DDBJ whole genome shotgun (WGS) entry which is preliminary data.</text>
</comment>
<evidence type="ECO:0000313" key="4">
    <source>
        <dbReference type="Proteomes" id="UP000196293"/>
    </source>
</evidence>
<dbReference type="Proteomes" id="UP000196293">
    <property type="component" value="Unassembled WGS sequence"/>
</dbReference>
<reference evidence="3 4" key="1">
    <citation type="submission" date="2017-04" db="EMBL/GenBank/DDBJ databases">
        <title>Function of individual gut microbiota members based on whole genome sequencing of pure cultures obtained from chicken caecum.</title>
        <authorList>
            <person name="Medvecky M."/>
            <person name="Cejkova D."/>
            <person name="Polansky O."/>
            <person name="Karasova D."/>
            <person name="Kubasova T."/>
            <person name="Cizek A."/>
            <person name="Rychlik I."/>
        </authorList>
    </citation>
    <scope>NUCLEOTIDE SEQUENCE [LARGE SCALE GENOMIC DNA]</scope>
    <source>
        <strain evidence="3">An101</strain>
        <strain evidence="4">An115</strain>
    </source>
</reference>
<proteinExistence type="predicted"/>
<name>A0A1Y4UEC1_9LACO</name>
<reference evidence="2" key="2">
    <citation type="journal article" date="2018" name="BMC Genomics">
        <title>Whole genome sequencing and function prediction of 133 gut anaerobes isolated from chicken caecum in pure cultures.</title>
        <authorList>
            <person name="Medvecky M."/>
            <person name="Cejkova D."/>
            <person name="Polansky O."/>
            <person name="Karasova D."/>
            <person name="Kubasova T."/>
            <person name="Cizek A."/>
            <person name="Rychlik I."/>
        </authorList>
    </citation>
    <scope>NUCLEOTIDE SEQUENCE</scope>
    <source>
        <strain evidence="2">An101</strain>
        <strain evidence="1">An115</strain>
    </source>
</reference>
<dbReference type="EMBL" id="NFLZ01000013">
    <property type="protein sequence ID" value="OUQ75948.1"/>
    <property type="molecule type" value="Genomic_DNA"/>
</dbReference>
<dbReference type="RefSeq" id="WP_087176375.1">
    <property type="nucleotide sequence ID" value="NZ_CALHTS010000008.1"/>
</dbReference>
<accession>A0A1Y4UEC1</accession>
<sequence length="106" mass="12162">MKSNITSIPKKVVKRTTSLFLSFSSPSLPTKKITINYYDAEGNKVDSHSLNPVKDNRVITKDALRILIDLHIPQYYKIMPYFAYPEEDITLNNIPDEIMIAVKPSY</sequence>
<keyword evidence="4" id="KW-1185">Reference proteome</keyword>
<evidence type="ECO:0000313" key="2">
    <source>
        <dbReference type="EMBL" id="OUQ75948.1"/>
    </source>
</evidence>
<dbReference type="Proteomes" id="UP000195859">
    <property type="component" value="Unassembled WGS sequence"/>
</dbReference>